<protein>
    <submittedName>
        <fullName evidence="1">Uncharacterized protein</fullName>
    </submittedName>
</protein>
<accession>A0A815LZ78</accession>
<sequence length="89" mass="10139">MRTTATQSTSKPTDLKKKVQDSNFRERLLAYLEDIIKEDLDDFTDTETHTGFSTPSSSNYSPQLATDSICAISLPHWSRCNHTKNFLIK</sequence>
<reference evidence="1" key="1">
    <citation type="submission" date="2021-02" db="EMBL/GenBank/DDBJ databases">
        <authorList>
            <person name="Nowell W R."/>
        </authorList>
    </citation>
    <scope>NUCLEOTIDE SEQUENCE</scope>
</reference>
<comment type="caution">
    <text evidence="1">The sequence shown here is derived from an EMBL/GenBank/DDBJ whole genome shotgun (WGS) entry which is preliminary data.</text>
</comment>
<dbReference type="Proteomes" id="UP000663852">
    <property type="component" value="Unassembled WGS sequence"/>
</dbReference>
<proteinExistence type="predicted"/>
<dbReference type="OrthoDB" id="10007484at2759"/>
<dbReference type="AlphaFoldDB" id="A0A815LZ78"/>
<organism evidence="1 2">
    <name type="scientific">Adineta ricciae</name>
    <name type="common">Rotifer</name>
    <dbReference type="NCBI Taxonomy" id="249248"/>
    <lineage>
        <taxon>Eukaryota</taxon>
        <taxon>Metazoa</taxon>
        <taxon>Spiralia</taxon>
        <taxon>Gnathifera</taxon>
        <taxon>Rotifera</taxon>
        <taxon>Eurotatoria</taxon>
        <taxon>Bdelloidea</taxon>
        <taxon>Adinetida</taxon>
        <taxon>Adinetidae</taxon>
        <taxon>Adineta</taxon>
    </lineage>
</organism>
<evidence type="ECO:0000313" key="2">
    <source>
        <dbReference type="Proteomes" id="UP000663852"/>
    </source>
</evidence>
<name>A0A815LZ78_ADIRI</name>
<gene>
    <name evidence="1" type="ORF">EDS130_LOCUS37201</name>
</gene>
<dbReference type="EMBL" id="CAJNOJ010000361">
    <property type="protein sequence ID" value="CAF1417434.1"/>
    <property type="molecule type" value="Genomic_DNA"/>
</dbReference>
<evidence type="ECO:0000313" key="1">
    <source>
        <dbReference type="EMBL" id="CAF1417434.1"/>
    </source>
</evidence>